<evidence type="ECO:0000259" key="1">
    <source>
        <dbReference type="PROSITE" id="PS50181"/>
    </source>
</evidence>
<feature type="domain" description="F-box" evidence="1">
    <location>
        <begin position="87"/>
        <end position="145"/>
    </location>
</feature>
<protein>
    <recommendedName>
        <fullName evidence="1">F-box domain-containing protein</fullName>
    </recommendedName>
</protein>
<dbReference type="PROSITE" id="PS50181">
    <property type="entry name" value="FBOX"/>
    <property type="match status" value="1"/>
</dbReference>
<name>A0ABR3ERB0_9AGAR</name>
<accession>A0ABR3ERB0</accession>
<reference evidence="2 3" key="1">
    <citation type="submission" date="2024-02" db="EMBL/GenBank/DDBJ databases">
        <title>A draft genome for the cacao thread blight pathogen Marasmius crinis-equi.</title>
        <authorList>
            <person name="Cohen S.P."/>
            <person name="Baruah I.K."/>
            <person name="Amoako-Attah I."/>
            <person name="Bukari Y."/>
            <person name="Meinhardt L.W."/>
            <person name="Bailey B.A."/>
        </authorList>
    </citation>
    <scope>NUCLEOTIDE SEQUENCE [LARGE SCALE GENOMIC DNA]</scope>
    <source>
        <strain evidence="2 3">GH-76</strain>
    </source>
</reference>
<gene>
    <name evidence="2" type="ORF">V5O48_016590</name>
</gene>
<dbReference type="EMBL" id="JBAHYK010002267">
    <property type="protein sequence ID" value="KAL0565433.1"/>
    <property type="molecule type" value="Genomic_DNA"/>
</dbReference>
<evidence type="ECO:0000313" key="3">
    <source>
        <dbReference type="Proteomes" id="UP001465976"/>
    </source>
</evidence>
<sequence>MSVEQLREIAAQKLSTAQGHAKSELPQRIASIFTNTSQCVSSAEAASLSQMVHNMNDEAAHLRKTVALLADRVILLEQQSSLCSSLLSPIRRLPPEILGQILIFAAEKNVFSKPARSCWDSSRLSAVSSLWRDVALETAEVWSRLVVEFPVDPNYSSSLLQAVETHLERSRGAATLYYELCVDHSLRTYVGPAFAHSREIIRTLFTQAARISSICLAVSCMYSWGLLGSISGAFMDGLRSSGPAEHAPCLASLHLVELLVPEEEEEEEGLSPDDSREDVVWDFFPQSEFPCLQITTLHFDPIAAAALIQAFTFFPNVVDLDIGLSAPRRTENTEIRLLPGETYIILRRLESLTMRNISLGTNNCLEQASHVFNRLDAPKLRRLAISRNSFMNHRQELPPSSTTTSRLVDSIAALLTRSKPLLLGYSCLGVAFSPSDIPRLLNALPSSLEELAIEDNSVVRGRRILTDQALNMLRCQSEGSSTSPSLFPRLCSLNLSLLDDNVWNPLVAMIRSRVTNSGTLKFCRLHMKVRTKAKRKEVLKIRKEAPELDIDLVPGLDSY</sequence>
<comment type="caution">
    <text evidence="2">The sequence shown here is derived from an EMBL/GenBank/DDBJ whole genome shotgun (WGS) entry which is preliminary data.</text>
</comment>
<dbReference type="Proteomes" id="UP001465976">
    <property type="component" value="Unassembled WGS sequence"/>
</dbReference>
<keyword evidence="3" id="KW-1185">Reference proteome</keyword>
<proteinExistence type="predicted"/>
<dbReference type="InterPro" id="IPR001810">
    <property type="entry name" value="F-box_dom"/>
</dbReference>
<organism evidence="2 3">
    <name type="scientific">Marasmius crinis-equi</name>
    <dbReference type="NCBI Taxonomy" id="585013"/>
    <lineage>
        <taxon>Eukaryota</taxon>
        <taxon>Fungi</taxon>
        <taxon>Dikarya</taxon>
        <taxon>Basidiomycota</taxon>
        <taxon>Agaricomycotina</taxon>
        <taxon>Agaricomycetes</taxon>
        <taxon>Agaricomycetidae</taxon>
        <taxon>Agaricales</taxon>
        <taxon>Marasmiineae</taxon>
        <taxon>Marasmiaceae</taxon>
        <taxon>Marasmius</taxon>
    </lineage>
</organism>
<evidence type="ECO:0000313" key="2">
    <source>
        <dbReference type="EMBL" id="KAL0565433.1"/>
    </source>
</evidence>